<dbReference type="SMART" id="SM00922">
    <property type="entry name" value="MR_MLE"/>
    <property type="match status" value="1"/>
</dbReference>
<dbReference type="SFLD" id="SFLDG00179">
    <property type="entry name" value="mandelate_racemase"/>
    <property type="match status" value="1"/>
</dbReference>
<dbReference type="KEGG" id="slom:PXH66_15315"/>
<gene>
    <name evidence="3" type="ORF">PXH66_15315</name>
</gene>
<dbReference type="Pfam" id="PF02746">
    <property type="entry name" value="MR_MLE_N"/>
    <property type="match status" value="1"/>
</dbReference>
<dbReference type="AlphaFoldDB" id="A0AAE9ZV87"/>
<dbReference type="CDD" id="cd03316">
    <property type="entry name" value="MR_like"/>
    <property type="match status" value="1"/>
</dbReference>
<evidence type="ECO:0000256" key="1">
    <source>
        <dbReference type="ARBA" id="ARBA00023239"/>
    </source>
</evidence>
<dbReference type="SUPFAM" id="SSF54826">
    <property type="entry name" value="Enolase N-terminal domain-like"/>
    <property type="match status" value="1"/>
</dbReference>
<dbReference type="Proteomes" id="UP001218638">
    <property type="component" value="Chromosome"/>
</dbReference>
<dbReference type="InterPro" id="IPR034593">
    <property type="entry name" value="DgoD-like"/>
</dbReference>
<dbReference type="InterPro" id="IPR036849">
    <property type="entry name" value="Enolase-like_C_sf"/>
</dbReference>
<dbReference type="InterPro" id="IPR029065">
    <property type="entry name" value="Enolase_C-like"/>
</dbReference>
<evidence type="ECO:0000313" key="3">
    <source>
        <dbReference type="EMBL" id="WED63704.1"/>
    </source>
</evidence>
<dbReference type="EMBL" id="CP119075">
    <property type="protein sequence ID" value="WED63704.1"/>
    <property type="molecule type" value="Genomic_DNA"/>
</dbReference>
<accession>A0AAE9ZV87</accession>
<reference evidence="3" key="1">
    <citation type="submission" date="2023-03" db="EMBL/GenBank/DDBJ databases">
        <title>Lomoglobus Profundus gen. nov., sp. nov., a novel member of the phylum Verrucomicrobia, isolated from deep-marine sediment of South China Sea.</title>
        <authorList>
            <person name="Ahmad T."/>
            <person name="Ishaq S.E."/>
            <person name="Wang F."/>
        </authorList>
    </citation>
    <scope>NUCLEOTIDE SEQUENCE</scope>
    <source>
        <strain evidence="3">LMO-M01</strain>
    </source>
</reference>
<dbReference type="InterPro" id="IPR029017">
    <property type="entry name" value="Enolase-like_N"/>
</dbReference>
<dbReference type="GO" id="GO:0016829">
    <property type="term" value="F:lyase activity"/>
    <property type="evidence" value="ECO:0007669"/>
    <property type="project" value="UniProtKB-KW"/>
</dbReference>
<proteinExistence type="predicted"/>
<dbReference type="Gene3D" id="3.20.20.120">
    <property type="entry name" value="Enolase-like C-terminal domain"/>
    <property type="match status" value="1"/>
</dbReference>
<protein>
    <submittedName>
        <fullName evidence="3">Mandelate racemase/muconate lactonizing enzyme family protein</fullName>
    </submittedName>
</protein>
<keyword evidence="4" id="KW-1185">Reference proteome</keyword>
<sequence>MKITDVTTQLLTARWTDDPSFPQALHSTAIIRIQTDSEFEGLGELTWGYFAPDAVPAMVDYFRPVLIGRDPLAITQLTRALIDDSVWWARSGAGKSVISGLELALWDLKGKAFNVPVWQLLGGAVRERIPVYASGGPSLWPLNNLVRKIEHYAALGYRTAKLSTNYYELPPALDEQVRMTAVAFPFSRRLEVLHEGFTRLRAEFGDTMDFAIDGHQGGVPNPIPVSEAVGIAETLAPFRLRFYEEPLAYTNLDGYAELRSRAQIPLAGGESLCGLDQFHDLITKGGVDVIQPDIGFVGGLQETVRIMHHAEAHNLSTAIHTGASMGPSLAASWHLAAASYSVDWLEHVQAASSIQRDLLVDEFKVIDGTVGLPSAPGLGVRLTPEIIDKYRFVPSSGERT</sequence>
<dbReference type="PANTHER" id="PTHR48080">
    <property type="entry name" value="D-GALACTONATE DEHYDRATASE-RELATED"/>
    <property type="match status" value="1"/>
</dbReference>
<evidence type="ECO:0000313" key="4">
    <source>
        <dbReference type="Proteomes" id="UP001218638"/>
    </source>
</evidence>
<evidence type="ECO:0000259" key="2">
    <source>
        <dbReference type="SMART" id="SM00922"/>
    </source>
</evidence>
<dbReference type="InterPro" id="IPR013342">
    <property type="entry name" value="Mandelate_racemase_C"/>
</dbReference>
<keyword evidence="1" id="KW-0456">Lyase</keyword>
<dbReference type="RefSeq" id="WP_330929911.1">
    <property type="nucleotide sequence ID" value="NZ_CP119075.1"/>
</dbReference>
<dbReference type="SFLD" id="SFLDS00001">
    <property type="entry name" value="Enolase"/>
    <property type="match status" value="1"/>
</dbReference>
<dbReference type="Pfam" id="PF13378">
    <property type="entry name" value="MR_MLE_C"/>
    <property type="match status" value="1"/>
</dbReference>
<dbReference type="Gene3D" id="3.30.390.10">
    <property type="entry name" value="Enolase-like, N-terminal domain"/>
    <property type="match status" value="1"/>
</dbReference>
<dbReference type="InterPro" id="IPR013341">
    <property type="entry name" value="Mandelate_racemase_N_dom"/>
</dbReference>
<dbReference type="SUPFAM" id="SSF51604">
    <property type="entry name" value="Enolase C-terminal domain-like"/>
    <property type="match status" value="1"/>
</dbReference>
<feature type="domain" description="Mandelate racemase/muconate lactonizing enzyme C-terminal" evidence="2">
    <location>
        <begin position="142"/>
        <end position="265"/>
    </location>
</feature>
<name>A0AAE9ZV87_9BACT</name>
<organism evidence="3 4">
    <name type="scientific">Synoicihabitans lomoniglobus</name>
    <dbReference type="NCBI Taxonomy" id="2909285"/>
    <lineage>
        <taxon>Bacteria</taxon>
        <taxon>Pseudomonadati</taxon>
        <taxon>Verrucomicrobiota</taxon>
        <taxon>Opitutia</taxon>
        <taxon>Opitutales</taxon>
        <taxon>Opitutaceae</taxon>
        <taxon>Synoicihabitans</taxon>
    </lineage>
</organism>
<dbReference type="PANTHER" id="PTHR48080:SF2">
    <property type="entry name" value="D-GALACTONATE DEHYDRATASE"/>
    <property type="match status" value="1"/>
</dbReference>